<dbReference type="InterPro" id="IPR005235">
    <property type="entry name" value="YmdB-like"/>
</dbReference>
<feature type="binding site" evidence="2">
    <location>
        <position position="178"/>
    </location>
    <ligand>
        <name>Fe cation</name>
        <dbReference type="ChEBI" id="CHEBI:24875"/>
        <label>2</label>
    </ligand>
</feature>
<sequence length="271" mass="29296">MRLLYLGDVVGRAGRDAVLEHLPDLRRTLKLDCVVVCGENAAHGFGINTRIVEDMLQAGVDVITLGNHAWDQREILSYIDRQPRLVRPANFPPGTPGRGSTLFVTERGRKVLVIQVMGRLFMDPLDDPFQSLEAEFARHGLKRSVDAIIVDVHAEATSEKCAVGHFCDGRVTLVVGSHTHVPTADYSILPGGTAYQSDAGMCGDYDSVIGMKKDGAIQRFVRKLPGEKLSPAEGPATVCGLFVESDDATGLAKRVEPVRLGGRLASTVPVL</sequence>
<dbReference type="AlphaFoldDB" id="A0A286GRG2"/>
<dbReference type="Pfam" id="PF13277">
    <property type="entry name" value="YmdB"/>
    <property type="match status" value="1"/>
</dbReference>
<dbReference type="OrthoDB" id="9801109at2"/>
<feature type="binding site" evidence="2">
    <location>
        <position position="39"/>
    </location>
    <ligand>
        <name>Fe cation</name>
        <dbReference type="ChEBI" id="CHEBI:24875"/>
        <label>2</label>
    </ligand>
</feature>
<feature type="binding site" evidence="2">
    <location>
        <position position="180"/>
    </location>
    <ligand>
        <name>Fe cation</name>
        <dbReference type="ChEBI" id="CHEBI:24875"/>
        <label>1</label>
    </ligand>
</feature>
<dbReference type="RefSeq" id="WP_097280150.1">
    <property type="nucleotide sequence ID" value="NZ_OCNJ01000007.1"/>
</dbReference>
<dbReference type="Gene3D" id="3.60.21.10">
    <property type="match status" value="1"/>
</dbReference>
<evidence type="ECO:0000313" key="3">
    <source>
        <dbReference type="EMBL" id="SOD97639.1"/>
    </source>
</evidence>
<dbReference type="NCBIfam" id="TIGR00282">
    <property type="entry name" value="TIGR00282 family metallophosphoesterase"/>
    <property type="match status" value="1"/>
</dbReference>
<reference evidence="3 4" key="1">
    <citation type="submission" date="2017-09" db="EMBL/GenBank/DDBJ databases">
        <authorList>
            <person name="Ehlers B."/>
            <person name="Leendertz F.H."/>
        </authorList>
    </citation>
    <scope>NUCLEOTIDE SEQUENCE [LARGE SCALE GENOMIC DNA]</scope>
    <source>
        <strain evidence="3 4">USBA 140</strain>
    </source>
</reference>
<evidence type="ECO:0008006" key="5">
    <source>
        <dbReference type="Google" id="ProtNLM"/>
    </source>
</evidence>
<dbReference type="GO" id="GO:0046872">
    <property type="term" value="F:metal ion binding"/>
    <property type="evidence" value="ECO:0007669"/>
    <property type="project" value="UniProtKB-KW"/>
</dbReference>
<dbReference type="PANTHER" id="PTHR36303:SF1">
    <property type="entry name" value="2',3'-CYCLIC-NUCLEOTIDE 2'-PHOSPHODIESTERASE"/>
    <property type="match status" value="1"/>
</dbReference>
<feature type="binding site" evidence="2">
    <location>
        <position position="39"/>
    </location>
    <ligand>
        <name>Fe cation</name>
        <dbReference type="ChEBI" id="CHEBI:24875"/>
        <label>1</label>
    </ligand>
</feature>
<dbReference type="PANTHER" id="PTHR36303">
    <property type="entry name" value="2',3'-CYCLIC-NUCLEOTIDE 2'-PHOSPHODIESTERASE"/>
    <property type="match status" value="1"/>
</dbReference>
<evidence type="ECO:0000256" key="2">
    <source>
        <dbReference type="PIRSR" id="PIRSR004789-51"/>
    </source>
</evidence>
<name>A0A286GRG2_9PROT</name>
<protein>
    <recommendedName>
        <fullName evidence="5">Capsule synthesis protein CapA domain-containing protein</fullName>
    </recommendedName>
</protein>
<accession>A0A286GRG2</accession>
<gene>
    <name evidence="3" type="ORF">SAMN05421508_10733</name>
</gene>
<keyword evidence="4" id="KW-1185">Reference proteome</keyword>
<feature type="active site" description="Proton donor" evidence="1">
    <location>
        <position position="68"/>
    </location>
</feature>
<organism evidence="3 4">
    <name type="scientific">Caenispirillum bisanense</name>
    <dbReference type="NCBI Taxonomy" id="414052"/>
    <lineage>
        <taxon>Bacteria</taxon>
        <taxon>Pseudomonadati</taxon>
        <taxon>Pseudomonadota</taxon>
        <taxon>Alphaproteobacteria</taxon>
        <taxon>Rhodospirillales</taxon>
        <taxon>Novispirillaceae</taxon>
        <taxon>Caenispirillum</taxon>
    </lineage>
</organism>
<feature type="binding site" evidence="2">
    <location>
        <position position="8"/>
    </location>
    <ligand>
        <name>Fe cation</name>
        <dbReference type="ChEBI" id="CHEBI:24875"/>
        <label>1</label>
    </ligand>
</feature>
<dbReference type="SUPFAM" id="SSF56300">
    <property type="entry name" value="Metallo-dependent phosphatases"/>
    <property type="match status" value="1"/>
</dbReference>
<evidence type="ECO:0000313" key="4">
    <source>
        <dbReference type="Proteomes" id="UP000219621"/>
    </source>
</evidence>
<dbReference type="EMBL" id="OCNJ01000007">
    <property type="protein sequence ID" value="SOD97639.1"/>
    <property type="molecule type" value="Genomic_DNA"/>
</dbReference>
<feature type="binding site" evidence="2">
    <location>
        <position position="153"/>
    </location>
    <ligand>
        <name>Fe cation</name>
        <dbReference type="ChEBI" id="CHEBI:24875"/>
        <label>2</label>
    </ligand>
</feature>
<dbReference type="GO" id="GO:0004113">
    <property type="term" value="F:2',3'-cyclic-nucleotide 3'-phosphodiesterase activity"/>
    <property type="evidence" value="ECO:0007669"/>
    <property type="project" value="TreeGrafter"/>
</dbReference>
<feature type="binding site" evidence="2">
    <location>
        <position position="40"/>
    </location>
    <ligand>
        <name>Fe cation</name>
        <dbReference type="ChEBI" id="CHEBI:24875"/>
        <label>1</label>
    </ligand>
</feature>
<keyword evidence="2" id="KW-0479">Metal-binding</keyword>
<proteinExistence type="predicted"/>
<dbReference type="InterPro" id="IPR029052">
    <property type="entry name" value="Metallo-depent_PP-like"/>
</dbReference>
<dbReference type="CDD" id="cd07382">
    <property type="entry name" value="MPP_DR1281"/>
    <property type="match status" value="1"/>
</dbReference>
<dbReference type="PIRSF" id="PIRSF004789">
    <property type="entry name" value="DR1281"/>
    <property type="match status" value="1"/>
</dbReference>
<dbReference type="Proteomes" id="UP000219621">
    <property type="component" value="Unassembled WGS sequence"/>
</dbReference>
<feature type="binding site" evidence="2">
    <location>
        <position position="67"/>
    </location>
    <ligand>
        <name>Fe cation</name>
        <dbReference type="ChEBI" id="CHEBI:24875"/>
        <label>2</label>
    </ligand>
</feature>
<evidence type="ECO:0000256" key="1">
    <source>
        <dbReference type="PIRSR" id="PIRSR004789-50"/>
    </source>
</evidence>